<dbReference type="Gene3D" id="3.40.50.2300">
    <property type="match status" value="1"/>
</dbReference>
<dbReference type="Pfam" id="PF00072">
    <property type="entry name" value="Response_reg"/>
    <property type="match status" value="1"/>
</dbReference>
<name>W0V0V7_9BURK</name>
<sequence>MIHLSNERHDAAPLRVLLLDDDIFMLDVLCDMLAEIGAFDIRCESHSELALSTLREHQPDVLICDLSMPDMDGIEFLRAAAETGFRGGVVLLSGMHSAVRMAAERLAQANGLRILGTYKKPLESSDLEAVIKLQLDSGAALAHKDLA</sequence>
<organism evidence="4 5">
    <name type="scientific">Janthinobacterium agaricidamnosum NBRC 102515 = DSM 9628</name>
    <dbReference type="NCBI Taxonomy" id="1349767"/>
    <lineage>
        <taxon>Bacteria</taxon>
        <taxon>Pseudomonadati</taxon>
        <taxon>Pseudomonadota</taxon>
        <taxon>Betaproteobacteria</taxon>
        <taxon>Burkholderiales</taxon>
        <taxon>Oxalobacteraceae</taxon>
        <taxon>Janthinobacterium</taxon>
    </lineage>
</organism>
<dbReference type="SUPFAM" id="SSF52172">
    <property type="entry name" value="CheY-like"/>
    <property type="match status" value="1"/>
</dbReference>
<dbReference type="InterPro" id="IPR011006">
    <property type="entry name" value="CheY-like_superfamily"/>
</dbReference>
<evidence type="ECO:0000313" key="4">
    <source>
        <dbReference type="EMBL" id="CDG81255.1"/>
    </source>
</evidence>
<dbReference type="SMART" id="SM00448">
    <property type="entry name" value="REC"/>
    <property type="match status" value="1"/>
</dbReference>
<dbReference type="GO" id="GO:0000160">
    <property type="term" value="P:phosphorelay signal transduction system"/>
    <property type="evidence" value="ECO:0007669"/>
    <property type="project" value="InterPro"/>
</dbReference>
<proteinExistence type="predicted"/>
<dbReference type="PANTHER" id="PTHR44591:SF3">
    <property type="entry name" value="RESPONSE REGULATORY DOMAIN-CONTAINING PROTEIN"/>
    <property type="match status" value="1"/>
</dbReference>
<dbReference type="RefSeq" id="WP_038488580.1">
    <property type="nucleotide sequence ID" value="NZ_BCTH01000049.1"/>
</dbReference>
<evidence type="ECO:0000313" key="5">
    <source>
        <dbReference type="Proteomes" id="UP000027604"/>
    </source>
</evidence>
<dbReference type="InterPro" id="IPR001789">
    <property type="entry name" value="Sig_transdc_resp-reg_receiver"/>
</dbReference>
<protein>
    <submittedName>
        <fullName evidence="4">Response regulator</fullName>
    </submittedName>
</protein>
<dbReference type="HOGENOM" id="CLU_000445_69_12_4"/>
<dbReference type="AlphaFoldDB" id="W0V0V7"/>
<dbReference type="KEGG" id="jag:GJA_596"/>
<dbReference type="PROSITE" id="PS50110">
    <property type="entry name" value="RESPONSE_REGULATORY"/>
    <property type="match status" value="1"/>
</dbReference>
<dbReference type="PANTHER" id="PTHR44591">
    <property type="entry name" value="STRESS RESPONSE REGULATOR PROTEIN 1"/>
    <property type="match status" value="1"/>
</dbReference>
<dbReference type="eggNOG" id="COG0784">
    <property type="taxonomic scope" value="Bacteria"/>
</dbReference>
<keyword evidence="1 2" id="KW-0597">Phosphoprotein</keyword>
<dbReference type="EMBL" id="HG322949">
    <property type="protein sequence ID" value="CDG81255.1"/>
    <property type="molecule type" value="Genomic_DNA"/>
</dbReference>
<keyword evidence="5" id="KW-1185">Reference proteome</keyword>
<gene>
    <name evidence="4" type="ORF">GJA_596</name>
</gene>
<reference evidence="4 5" key="1">
    <citation type="journal article" date="2015" name="Genome Announc.">
        <title>Genome Sequence of Mushroom Soft-Rot Pathogen Janthinobacterium agaricidamnosum.</title>
        <authorList>
            <person name="Graupner K."/>
            <person name="Lackner G."/>
            <person name="Hertweck C."/>
        </authorList>
    </citation>
    <scope>NUCLEOTIDE SEQUENCE [LARGE SCALE GENOMIC DNA]</scope>
    <source>
        <strain evidence="5">NBRC 102515 / DSM 9628</strain>
    </source>
</reference>
<dbReference type="PATRIC" id="fig|1349767.4.peg.2309"/>
<dbReference type="STRING" id="1349767.GJA_596"/>
<dbReference type="InterPro" id="IPR050595">
    <property type="entry name" value="Bact_response_regulator"/>
</dbReference>
<evidence type="ECO:0000256" key="2">
    <source>
        <dbReference type="PROSITE-ProRule" id="PRU00169"/>
    </source>
</evidence>
<evidence type="ECO:0000259" key="3">
    <source>
        <dbReference type="PROSITE" id="PS50110"/>
    </source>
</evidence>
<feature type="modified residue" description="4-aspartylphosphate" evidence="2">
    <location>
        <position position="65"/>
    </location>
</feature>
<dbReference type="Proteomes" id="UP000027604">
    <property type="component" value="Chromosome I"/>
</dbReference>
<feature type="domain" description="Response regulatory" evidence="3">
    <location>
        <begin position="15"/>
        <end position="135"/>
    </location>
</feature>
<accession>W0V0V7</accession>
<dbReference type="OrthoDB" id="8909676at2"/>
<evidence type="ECO:0000256" key="1">
    <source>
        <dbReference type="ARBA" id="ARBA00022553"/>
    </source>
</evidence>